<dbReference type="GO" id="GO:0050511">
    <property type="term" value="F:undecaprenyldiphospho-muramoylpentapeptide beta-N-acetylglucosaminyltransferase activity"/>
    <property type="evidence" value="ECO:0007669"/>
    <property type="project" value="InterPro"/>
</dbReference>
<keyword evidence="7" id="KW-0472">Membrane</keyword>
<dbReference type="InterPro" id="IPR004276">
    <property type="entry name" value="GlycoTrans_28_N"/>
</dbReference>
<accession>A0A3B1CRX6</accession>
<dbReference type="Pfam" id="PF04101">
    <property type="entry name" value="Glyco_tran_28_C"/>
    <property type="match status" value="1"/>
</dbReference>
<dbReference type="Pfam" id="PF03033">
    <property type="entry name" value="Glyco_transf_28"/>
    <property type="match status" value="1"/>
</dbReference>
<protein>
    <submittedName>
        <fullName evidence="12">UDP-N-acetylglucosamine--N-acetylmuramyl-(Pentapeptide) pyrophosphoryl-undecaprenol N-acetylglucosamine transferase</fullName>
        <ecNumber evidence="12">2.4.1.227</ecNumber>
    </submittedName>
</protein>
<dbReference type="SUPFAM" id="SSF53756">
    <property type="entry name" value="UDP-Glycosyltransferase/glycogen phosphorylase"/>
    <property type="match status" value="1"/>
</dbReference>
<dbReference type="EC" id="2.4.1.227" evidence="12"/>
<name>A0A3B1CRX6_9ZZZZ</name>
<evidence type="ECO:0000256" key="8">
    <source>
        <dbReference type="ARBA" id="ARBA00023306"/>
    </source>
</evidence>
<dbReference type="GO" id="GO:0071555">
    <property type="term" value="P:cell wall organization"/>
    <property type="evidence" value="ECO:0007669"/>
    <property type="project" value="UniProtKB-KW"/>
</dbReference>
<dbReference type="GO" id="GO:0008360">
    <property type="term" value="P:regulation of cell shape"/>
    <property type="evidence" value="ECO:0007669"/>
    <property type="project" value="UniProtKB-KW"/>
</dbReference>
<dbReference type="NCBIfam" id="TIGR01133">
    <property type="entry name" value="murG"/>
    <property type="match status" value="1"/>
</dbReference>
<evidence type="ECO:0000256" key="5">
    <source>
        <dbReference type="ARBA" id="ARBA00022960"/>
    </source>
</evidence>
<keyword evidence="3 12" id="KW-0328">Glycosyltransferase</keyword>
<evidence type="ECO:0000256" key="6">
    <source>
        <dbReference type="ARBA" id="ARBA00022984"/>
    </source>
</evidence>
<organism evidence="12">
    <name type="scientific">hydrothermal vent metagenome</name>
    <dbReference type="NCBI Taxonomy" id="652676"/>
    <lineage>
        <taxon>unclassified sequences</taxon>
        <taxon>metagenomes</taxon>
        <taxon>ecological metagenomes</taxon>
    </lineage>
</organism>
<evidence type="ECO:0000256" key="2">
    <source>
        <dbReference type="ARBA" id="ARBA00022618"/>
    </source>
</evidence>
<evidence type="ECO:0000256" key="4">
    <source>
        <dbReference type="ARBA" id="ARBA00022679"/>
    </source>
</evidence>
<reference evidence="12" key="1">
    <citation type="submission" date="2018-06" db="EMBL/GenBank/DDBJ databases">
        <authorList>
            <person name="Zhirakovskaya E."/>
        </authorList>
    </citation>
    <scope>NUCLEOTIDE SEQUENCE</scope>
</reference>
<keyword evidence="5" id="KW-0133">Cell shape</keyword>
<keyword evidence="9" id="KW-0961">Cell wall biogenesis/degradation</keyword>
<proteinExistence type="inferred from homology"/>
<keyword evidence="8" id="KW-0131">Cell cycle</keyword>
<keyword evidence="4 12" id="KW-0808">Transferase</keyword>
<dbReference type="InterPro" id="IPR006009">
    <property type="entry name" value="GlcNAc_MurG"/>
</dbReference>
<evidence type="ECO:0000256" key="3">
    <source>
        <dbReference type="ARBA" id="ARBA00022676"/>
    </source>
</evidence>
<evidence type="ECO:0000256" key="7">
    <source>
        <dbReference type="ARBA" id="ARBA00023136"/>
    </source>
</evidence>
<evidence type="ECO:0000259" key="10">
    <source>
        <dbReference type="Pfam" id="PF03033"/>
    </source>
</evidence>
<keyword evidence="1" id="KW-1003">Cell membrane</keyword>
<dbReference type="CDD" id="cd03785">
    <property type="entry name" value="GT28_MurG"/>
    <property type="match status" value="1"/>
</dbReference>
<dbReference type="GO" id="GO:0051301">
    <property type="term" value="P:cell division"/>
    <property type="evidence" value="ECO:0007669"/>
    <property type="project" value="UniProtKB-KW"/>
</dbReference>
<sequence>MRKRVVIAGGGTGGHLYPGIALAKALKKHDKEMDITFVGTKQGIESKVLPQEGFPLKTIDSAGLLGKKGFNKLFSLLKVPVGIFQSLAFLTQKKPGLVVGVGGYVTGPLVFAAWALRIPILIHEQNSIPGATNKILGKFADIIAVSFKESMKYFPPNKTHETGNLIREELCTPKKATPPLPSDKFNVLVLGGSQGAHSINRGMVEAVDVLAGKKDRLHITHQTGEKDHDWAKEQYAQKGVSADVSPFIHDMAEQYRKSDLIICRAGATTLAEITALGKMSVLIPYPHATHNHQEHNARILETAQAAEMILDKDVSGERLAQVITHAIEQPEERLSIEKNCYALGKRDATQKALQLCLELLKKSGGRPGEIENQDKGSTLPCF</sequence>
<keyword evidence="2" id="KW-0132">Cell division</keyword>
<evidence type="ECO:0000313" key="12">
    <source>
        <dbReference type="EMBL" id="VAX32759.1"/>
    </source>
</evidence>
<dbReference type="AlphaFoldDB" id="A0A3B1CRX6"/>
<gene>
    <name evidence="12" type="ORF">MNBD_NITROSPINAE05-515</name>
</gene>
<dbReference type="PANTHER" id="PTHR21015:SF22">
    <property type="entry name" value="GLYCOSYLTRANSFERASE"/>
    <property type="match status" value="1"/>
</dbReference>
<dbReference type="Gene3D" id="3.40.50.2000">
    <property type="entry name" value="Glycogen Phosphorylase B"/>
    <property type="match status" value="2"/>
</dbReference>
<feature type="domain" description="Glycosyl transferase family 28 C-terminal" evidence="11">
    <location>
        <begin position="187"/>
        <end position="348"/>
    </location>
</feature>
<dbReference type="GO" id="GO:0009252">
    <property type="term" value="P:peptidoglycan biosynthetic process"/>
    <property type="evidence" value="ECO:0007669"/>
    <property type="project" value="UniProtKB-KW"/>
</dbReference>
<evidence type="ECO:0000256" key="9">
    <source>
        <dbReference type="ARBA" id="ARBA00023316"/>
    </source>
</evidence>
<dbReference type="GO" id="GO:0005975">
    <property type="term" value="P:carbohydrate metabolic process"/>
    <property type="evidence" value="ECO:0007669"/>
    <property type="project" value="InterPro"/>
</dbReference>
<evidence type="ECO:0000259" key="11">
    <source>
        <dbReference type="Pfam" id="PF04101"/>
    </source>
</evidence>
<dbReference type="EMBL" id="UOGG01000220">
    <property type="protein sequence ID" value="VAX32759.1"/>
    <property type="molecule type" value="Genomic_DNA"/>
</dbReference>
<dbReference type="InterPro" id="IPR007235">
    <property type="entry name" value="Glyco_trans_28_C"/>
</dbReference>
<evidence type="ECO:0000256" key="1">
    <source>
        <dbReference type="ARBA" id="ARBA00022475"/>
    </source>
</evidence>
<dbReference type="PANTHER" id="PTHR21015">
    <property type="entry name" value="UDP-N-ACETYLGLUCOSAMINE--N-ACETYLMURAMYL-(PENTAPEPTIDE) PYROPHOSPHORYL-UNDECAPRENOL N-ACETYLGLUCOSAMINE TRANSFERASE 1"/>
    <property type="match status" value="1"/>
</dbReference>
<feature type="domain" description="Glycosyltransferase family 28 N-terminal" evidence="10">
    <location>
        <begin position="5"/>
        <end position="144"/>
    </location>
</feature>
<dbReference type="HAMAP" id="MF_00033">
    <property type="entry name" value="MurG"/>
    <property type="match status" value="1"/>
</dbReference>
<keyword evidence="6" id="KW-0573">Peptidoglycan synthesis</keyword>